<name>A0A8J6UHY1_9FLAO</name>
<dbReference type="InterPro" id="IPR014284">
    <property type="entry name" value="RNA_pol_sigma-70_dom"/>
</dbReference>
<dbReference type="InterPro" id="IPR013324">
    <property type="entry name" value="RNA_pol_sigma_r3/r4-like"/>
</dbReference>
<comment type="similarity">
    <text evidence="1">Belongs to the sigma-70 factor family. ECF subfamily.</text>
</comment>
<evidence type="ECO:0000313" key="8">
    <source>
        <dbReference type="Proteomes" id="UP000602057"/>
    </source>
</evidence>
<dbReference type="InterPro" id="IPR039425">
    <property type="entry name" value="RNA_pol_sigma-70-like"/>
</dbReference>
<dbReference type="SUPFAM" id="SSF88946">
    <property type="entry name" value="Sigma2 domain of RNA polymerase sigma factors"/>
    <property type="match status" value="1"/>
</dbReference>
<dbReference type="GO" id="GO:0003677">
    <property type="term" value="F:DNA binding"/>
    <property type="evidence" value="ECO:0007669"/>
    <property type="project" value="InterPro"/>
</dbReference>
<dbReference type="GO" id="GO:0006352">
    <property type="term" value="P:DNA-templated transcription initiation"/>
    <property type="evidence" value="ECO:0007669"/>
    <property type="project" value="InterPro"/>
</dbReference>
<dbReference type="InterPro" id="IPR036388">
    <property type="entry name" value="WH-like_DNA-bd_sf"/>
</dbReference>
<dbReference type="NCBIfam" id="TIGR02937">
    <property type="entry name" value="sigma70-ECF"/>
    <property type="match status" value="1"/>
</dbReference>
<evidence type="ECO:0000256" key="2">
    <source>
        <dbReference type="ARBA" id="ARBA00023015"/>
    </source>
</evidence>
<comment type="caution">
    <text evidence="7">The sequence shown here is derived from an EMBL/GenBank/DDBJ whole genome shotgun (WGS) entry which is preliminary data.</text>
</comment>
<dbReference type="Gene3D" id="1.10.10.10">
    <property type="entry name" value="Winged helix-like DNA-binding domain superfamily/Winged helix DNA-binding domain"/>
    <property type="match status" value="1"/>
</dbReference>
<dbReference type="SUPFAM" id="SSF88659">
    <property type="entry name" value="Sigma3 and sigma4 domains of RNA polymerase sigma factors"/>
    <property type="match status" value="1"/>
</dbReference>
<dbReference type="Proteomes" id="UP000602057">
    <property type="component" value="Unassembled WGS sequence"/>
</dbReference>
<feature type="domain" description="RNA polymerase sigma factor 70 region 4 type 2" evidence="6">
    <location>
        <begin position="99"/>
        <end position="145"/>
    </location>
</feature>
<evidence type="ECO:0000313" key="7">
    <source>
        <dbReference type="EMBL" id="MBD0836084.1"/>
    </source>
</evidence>
<dbReference type="EMBL" id="JACVXC010000004">
    <property type="protein sequence ID" value="MBD0836084.1"/>
    <property type="molecule type" value="Genomic_DNA"/>
</dbReference>
<dbReference type="InterPro" id="IPR013249">
    <property type="entry name" value="RNA_pol_sigma70_r4_t2"/>
</dbReference>
<accession>A0A8J6UHY1</accession>
<feature type="domain" description="RNA polymerase sigma-70 region 2" evidence="5">
    <location>
        <begin position="2"/>
        <end position="66"/>
    </location>
</feature>
<dbReference type="Pfam" id="PF04542">
    <property type="entry name" value="Sigma70_r2"/>
    <property type="match status" value="1"/>
</dbReference>
<dbReference type="InterPro" id="IPR007627">
    <property type="entry name" value="RNA_pol_sigma70_r2"/>
</dbReference>
<evidence type="ECO:0000256" key="3">
    <source>
        <dbReference type="ARBA" id="ARBA00023082"/>
    </source>
</evidence>
<dbReference type="InterPro" id="IPR013325">
    <property type="entry name" value="RNA_pol_sigma_r2"/>
</dbReference>
<dbReference type="PANTHER" id="PTHR43133">
    <property type="entry name" value="RNA POLYMERASE ECF-TYPE SIGMA FACTO"/>
    <property type="match status" value="1"/>
</dbReference>
<proteinExistence type="inferred from homology"/>
<sequence length="172" mass="20661">MDEYYTRLCIYAQGLTKDKFKAEDIVQNVFFKVWHKRKKLSFDISIKNYLYKAVYNEFIDQYRRSRIMSPLEEEHIKHLNSIVEEQDYTEINRLIEVVKKEISNLPPKCKTIFTMAKLEGLTYNEIAEHQNISVRTVENQMYKAFEIIRQKVGDKMEGILFLLFKLNPKTNY</sequence>
<dbReference type="GO" id="GO:0016987">
    <property type="term" value="F:sigma factor activity"/>
    <property type="evidence" value="ECO:0007669"/>
    <property type="project" value="UniProtKB-KW"/>
</dbReference>
<dbReference type="Pfam" id="PF08281">
    <property type="entry name" value="Sigma70_r4_2"/>
    <property type="match status" value="1"/>
</dbReference>
<dbReference type="NCBIfam" id="TIGR02985">
    <property type="entry name" value="Sig70_bacteroi1"/>
    <property type="match status" value="1"/>
</dbReference>
<organism evidence="7 8">
    <name type="scientific">Aestuariibaculum suncheonense</name>
    <dbReference type="NCBI Taxonomy" id="1028745"/>
    <lineage>
        <taxon>Bacteria</taxon>
        <taxon>Pseudomonadati</taxon>
        <taxon>Bacteroidota</taxon>
        <taxon>Flavobacteriia</taxon>
        <taxon>Flavobacteriales</taxon>
        <taxon>Flavobacteriaceae</taxon>
    </lineage>
</organism>
<gene>
    <name evidence="7" type="ORF">ICJ84_11590</name>
</gene>
<keyword evidence="8" id="KW-1185">Reference proteome</keyword>
<evidence type="ECO:0000256" key="1">
    <source>
        <dbReference type="ARBA" id="ARBA00010641"/>
    </source>
</evidence>
<protein>
    <submittedName>
        <fullName evidence="7">RNA polymerase sigma-70 factor</fullName>
    </submittedName>
</protein>
<reference evidence="7" key="2">
    <citation type="submission" date="2020-09" db="EMBL/GenBank/DDBJ databases">
        <authorList>
            <person name="Wu Z."/>
        </authorList>
    </citation>
    <scope>NUCLEOTIDE SEQUENCE</scope>
    <source>
        <strain evidence="7">SC17</strain>
    </source>
</reference>
<keyword evidence="2" id="KW-0805">Transcription regulation</keyword>
<evidence type="ECO:0000256" key="4">
    <source>
        <dbReference type="ARBA" id="ARBA00023163"/>
    </source>
</evidence>
<evidence type="ECO:0000259" key="5">
    <source>
        <dbReference type="Pfam" id="PF04542"/>
    </source>
</evidence>
<dbReference type="AlphaFoldDB" id="A0A8J6UHY1"/>
<evidence type="ECO:0000259" key="6">
    <source>
        <dbReference type="Pfam" id="PF08281"/>
    </source>
</evidence>
<keyword evidence="3" id="KW-0731">Sigma factor</keyword>
<dbReference type="InterPro" id="IPR014327">
    <property type="entry name" value="RNA_pol_sigma70_bacteroid"/>
</dbReference>
<keyword evidence="4" id="KW-0804">Transcription</keyword>
<reference evidence="7" key="1">
    <citation type="journal article" date="2013" name="Int. J. Syst. Evol. Microbiol.">
        <title>Aestuariibaculum suncheonense gen. nov., sp. nov., a marine bacterium of the family Flavobacteriaceae isolated from a tidal flat and emended descriptions of the genera Gaetbulibacter and Tamlana.</title>
        <authorList>
            <person name="Jeong S.H."/>
            <person name="Park M.S."/>
            <person name="Jin H.M."/>
            <person name="Lee K."/>
            <person name="Park W."/>
            <person name="Jeon C.O."/>
        </authorList>
    </citation>
    <scope>NUCLEOTIDE SEQUENCE</scope>
    <source>
        <strain evidence="7">SC17</strain>
    </source>
</reference>
<dbReference type="PANTHER" id="PTHR43133:SF46">
    <property type="entry name" value="RNA POLYMERASE SIGMA-70 FACTOR ECF SUBFAMILY"/>
    <property type="match status" value="1"/>
</dbReference>
<dbReference type="Gene3D" id="1.10.1740.10">
    <property type="match status" value="1"/>
</dbReference>